<dbReference type="GO" id="GO:0003677">
    <property type="term" value="F:DNA binding"/>
    <property type="evidence" value="ECO:0007669"/>
    <property type="project" value="UniProtKB-KW"/>
</dbReference>
<dbReference type="GO" id="GO:0003700">
    <property type="term" value="F:DNA-binding transcription factor activity"/>
    <property type="evidence" value="ECO:0007669"/>
    <property type="project" value="InterPro"/>
</dbReference>
<keyword evidence="6" id="KW-1185">Reference proteome</keyword>
<name>A0A3P4AXX1_9BURK</name>
<dbReference type="GO" id="GO:0045892">
    <property type="term" value="P:negative regulation of DNA-templated transcription"/>
    <property type="evidence" value="ECO:0007669"/>
    <property type="project" value="TreeGrafter"/>
</dbReference>
<evidence type="ECO:0000256" key="1">
    <source>
        <dbReference type="ARBA" id="ARBA00023015"/>
    </source>
</evidence>
<keyword evidence="3" id="KW-0804">Transcription</keyword>
<keyword evidence="1" id="KW-0805">Transcription regulation</keyword>
<dbReference type="InterPro" id="IPR028978">
    <property type="entry name" value="Chorismate_lyase_/UTRA_dom_sf"/>
</dbReference>
<dbReference type="Gene3D" id="1.10.10.10">
    <property type="entry name" value="Winged helix-like DNA-binding domain superfamily/Winged helix DNA-binding domain"/>
    <property type="match status" value="1"/>
</dbReference>
<dbReference type="InterPro" id="IPR011663">
    <property type="entry name" value="UTRA"/>
</dbReference>
<dbReference type="InterPro" id="IPR000524">
    <property type="entry name" value="Tscrpt_reg_HTH_GntR"/>
</dbReference>
<dbReference type="PANTHER" id="PTHR44846">
    <property type="entry name" value="MANNOSYL-D-GLYCERATE TRANSPORT/METABOLISM SYSTEM REPRESSOR MNGR-RELATED"/>
    <property type="match status" value="1"/>
</dbReference>
<dbReference type="InterPro" id="IPR050679">
    <property type="entry name" value="Bact_HTH_transcr_reg"/>
</dbReference>
<dbReference type="Gene3D" id="3.40.1410.10">
    <property type="entry name" value="Chorismate lyase-like"/>
    <property type="match status" value="1"/>
</dbReference>
<reference evidence="5 6" key="1">
    <citation type="submission" date="2018-10" db="EMBL/GenBank/DDBJ databases">
        <authorList>
            <person name="Criscuolo A."/>
        </authorList>
    </citation>
    <scope>NUCLEOTIDE SEQUENCE [LARGE SCALE GENOMIC DNA]</scope>
    <source>
        <strain evidence="5">DnA1</strain>
    </source>
</reference>
<dbReference type="SMART" id="SM00345">
    <property type="entry name" value="HTH_GNTR"/>
    <property type="match status" value="1"/>
</dbReference>
<dbReference type="SUPFAM" id="SSF46785">
    <property type="entry name" value="Winged helix' DNA-binding domain"/>
    <property type="match status" value="1"/>
</dbReference>
<evidence type="ECO:0000313" key="6">
    <source>
        <dbReference type="Proteomes" id="UP000277294"/>
    </source>
</evidence>
<dbReference type="EMBL" id="UWPJ01000005">
    <property type="protein sequence ID" value="VCU68278.1"/>
    <property type="molecule type" value="Genomic_DNA"/>
</dbReference>
<dbReference type="Pfam" id="PF07702">
    <property type="entry name" value="UTRA"/>
    <property type="match status" value="1"/>
</dbReference>
<dbReference type="SUPFAM" id="SSF64288">
    <property type="entry name" value="Chorismate lyase-like"/>
    <property type="match status" value="1"/>
</dbReference>
<dbReference type="PROSITE" id="PS50949">
    <property type="entry name" value="HTH_GNTR"/>
    <property type="match status" value="1"/>
</dbReference>
<dbReference type="PANTHER" id="PTHR44846:SF1">
    <property type="entry name" value="MANNOSYL-D-GLYCERATE TRANSPORT_METABOLISM SYSTEM REPRESSOR MNGR-RELATED"/>
    <property type="match status" value="1"/>
</dbReference>
<accession>A0A3P4AXX1</accession>
<keyword evidence="2" id="KW-0238">DNA-binding</keyword>
<gene>
    <name evidence="5" type="primary">yvoA_1</name>
    <name evidence="5" type="ORF">PIGHUM_00329</name>
</gene>
<protein>
    <submittedName>
        <fullName evidence="5">HTH-type transcriptional repressor YvoA</fullName>
    </submittedName>
</protein>
<dbReference type="AlphaFoldDB" id="A0A3P4AXX1"/>
<evidence type="ECO:0000256" key="3">
    <source>
        <dbReference type="ARBA" id="ARBA00023163"/>
    </source>
</evidence>
<organism evidence="5 6">
    <name type="scientific">Pigmentiphaga humi</name>
    <dbReference type="NCBI Taxonomy" id="2478468"/>
    <lineage>
        <taxon>Bacteria</taxon>
        <taxon>Pseudomonadati</taxon>
        <taxon>Pseudomonadota</taxon>
        <taxon>Betaproteobacteria</taxon>
        <taxon>Burkholderiales</taxon>
        <taxon>Alcaligenaceae</taxon>
        <taxon>Pigmentiphaga</taxon>
    </lineage>
</organism>
<evidence type="ECO:0000259" key="4">
    <source>
        <dbReference type="PROSITE" id="PS50949"/>
    </source>
</evidence>
<dbReference type="RefSeq" id="WP_124077504.1">
    <property type="nucleotide sequence ID" value="NZ_UWPJ01000005.1"/>
</dbReference>
<sequence length="257" mass="29022">MTSPPPRAARTTPPSAIANLAQVGTPIYVKLVMSFRKRIETGEWAVDRQIPSLDELAREEGVARATIRHAIGFLESEGLIGRYRGRGTFVLRRPQSGVFYDIPTSWDTLVNHVPDIQIEWLESSTVMRPQSIDHHGGSLSPDGYQHLRRLQKHNQIPYFVGDSYVERTIFRAIGKKAFNSPVPMRLIQKHAGERIGRAEQTIQASNADFEVAQLLDVAVNTAIMVVTRSVFDTDEVLVYESQGLFRSDFVRVHMRLK</sequence>
<dbReference type="Pfam" id="PF00392">
    <property type="entry name" value="GntR"/>
    <property type="match status" value="1"/>
</dbReference>
<feature type="domain" description="HTH gntR-type" evidence="4">
    <location>
        <begin position="25"/>
        <end position="93"/>
    </location>
</feature>
<proteinExistence type="predicted"/>
<dbReference type="Proteomes" id="UP000277294">
    <property type="component" value="Unassembled WGS sequence"/>
</dbReference>
<dbReference type="OrthoDB" id="8582866at2"/>
<evidence type="ECO:0000256" key="2">
    <source>
        <dbReference type="ARBA" id="ARBA00023125"/>
    </source>
</evidence>
<dbReference type="InterPro" id="IPR036390">
    <property type="entry name" value="WH_DNA-bd_sf"/>
</dbReference>
<dbReference type="InterPro" id="IPR036388">
    <property type="entry name" value="WH-like_DNA-bd_sf"/>
</dbReference>
<evidence type="ECO:0000313" key="5">
    <source>
        <dbReference type="EMBL" id="VCU68278.1"/>
    </source>
</evidence>
<dbReference type="PRINTS" id="PR00035">
    <property type="entry name" value="HTHGNTR"/>
</dbReference>
<dbReference type="CDD" id="cd07377">
    <property type="entry name" value="WHTH_GntR"/>
    <property type="match status" value="1"/>
</dbReference>
<dbReference type="SMART" id="SM00866">
    <property type="entry name" value="UTRA"/>
    <property type="match status" value="1"/>
</dbReference>